<dbReference type="InterPro" id="IPR037185">
    <property type="entry name" value="EmrE-like"/>
</dbReference>
<comment type="caution">
    <text evidence="8">The sequence shown here is derived from an EMBL/GenBank/DDBJ whole genome shotgun (WGS) entry which is preliminary data.</text>
</comment>
<gene>
    <name evidence="8" type="ORF">AL503_005725</name>
</gene>
<dbReference type="PANTHER" id="PTHR32322">
    <property type="entry name" value="INNER MEMBRANE TRANSPORTER"/>
    <property type="match status" value="1"/>
</dbReference>
<feature type="transmembrane region" description="Helical" evidence="6">
    <location>
        <begin position="197"/>
        <end position="217"/>
    </location>
</feature>
<comment type="subcellular location">
    <subcellularLocation>
        <location evidence="1">Endomembrane system</location>
        <topology evidence="1">Multi-pass membrane protein</topology>
    </subcellularLocation>
</comment>
<feature type="transmembrane region" description="Helical" evidence="6">
    <location>
        <begin position="141"/>
        <end position="163"/>
    </location>
</feature>
<dbReference type="InterPro" id="IPR000620">
    <property type="entry name" value="EamA_dom"/>
</dbReference>
<dbReference type="PANTHER" id="PTHR32322:SF2">
    <property type="entry name" value="EAMA DOMAIN-CONTAINING PROTEIN"/>
    <property type="match status" value="1"/>
</dbReference>
<dbReference type="AlphaFoldDB" id="A0A2K0A5L0"/>
<dbReference type="Proteomes" id="UP000053523">
    <property type="component" value="Unassembled WGS sequence"/>
</dbReference>
<keyword evidence="3 6" id="KW-0812">Transmembrane</keyword>
<evidence type="ECO:0000256" key="3">
    <source>
        <dbReference type="ARBA" id="ARBA00022692"/>
    </source>
</evidence>
<comment type="similarity">
    <text evidence="2">Belongs to the EamA transporter family.</text>
</comment>
<accession>A0A2K0A5L0</accession>
<dbReference type="SUPFAM" id="SSF103481">
    <property type="entry name" value="Multidrug resistance efflux transporter EmrE"/>
    <property type="match status" value="2"/>
</dbReference>
<feature type="transmembrane region" description="Helical" evidence="6">
    <location>
        <begin position="260"/>
        <end position="278"/>
    </location>
</feature>
<protein>
    <submittedName>
        <fullName evidence="8">EamA family transporter</fullName>
    </submittedName>
</protein>
<evidence type="ECO:0000256" key="1">
    <source>
        <dbReference type="ARBA" id="ARBA00004127"/>
    </source>
</evidence>
<keyword evidence="4 6" id="KW-1133">Transmembrane helix</keyword>
<feature type="domain" description="EamA" evidence="7">
    <location>
        <begin position="14"/>
        <end position="154"/>
    </location>
</feature>
<reference evidence="8 9" key="1">
    <citation type="submission" date="2017-12" db="EMBL/GenBank/DDBJ databases">
        <title>FDA dAtabase for Regulatory Grade micrObial Sequences (FDA-ARGOS): Supporting development and validation of Infectious Disease Dx tests.</title>
        <authorList>
            <person name="Hoffmann M."/>
            <person name="Allard M."/>
            <person name="Evans P."/>
            <person name="Brown E."/>
            <person name="Tallon L."/>
            <person name="Sadzewicz L."/>
            <person name="Sengamalay N."/>
            <person name="Ott S."/>
            <person name="Godinez A."/>
            <person name="Nagaraj S."/>
            <person name="Vavikolanu K."/>
            <person name="Aluvathingal J."/>
            <person name="Nadendla S."/>
            <person name="Sichtig H."/>
        </authorList>
    </citation>
    <scope>NUCLEOTIDE SEQUENCE [LARGE SCALE GENOMIC DNA]</scope>
    <source>
        <strain evidence="8 9">FDAARGOS_148</strain>
    </source>
</reference>
<proteinExistence type="inferred from homology"/>
<feature type="transmembrane region" description="Helical" evidence="6">
    <location>
        <begin position="44"/>
        <end position="63"/>
    </location>
</feature>
<keyword evidence="5 6" id="KW-0472">Membrane</keyword>
<dbReference type="InterPro" id="IPR050638">
    <property type="entry name" value="AA-Vitamin_Transporters"/>
</dbReference>
<feature type="transmembrane region" description="Helical" evidence="6">
    <location>
        <begin position="229"/>
        <end position="248"/>
    </location>
</feature>
<dbReference type="Pfam" id="PF00892">
    <property type="entry name" value="EamA"/>
    <property type="match status" value="2"/>
</dbReference>
<evidence type="ECO:0000259" key="7">
    <source>
        <dbReference type="Pfam" id="PF00892"/>
    </source>
</evidence>
<evidence type="ECO:0000256" key="4">
    <source>
        <dbReference type="ARBA" id="ARBA00022989"/>
    </source>
</evidence>
<evidence type="ECO:0000256" key="5">
    <source>
        <dbReference type="ARBA" id="ARBA00023136"/>
    </source>
</evidence>
<sequence>MEVHSMNHTQHRLKGVLFAIIGATLWGLGGTVSDLLFNQRDIEVDWYVTARLLISGIFLLSLYKLLHPKQSMFIVFKKPKTIVSLFIYSLIGMLFVQYAYMASIATGNVAVATLLQYIAPVYIIIWFVIRGLDVFRPFDILAITMTLIGTFLLLTNGSISHLVVPPTSLFWGIISGLALAFYTIYATGLLEKFPSILIVGWAMIISGCAMSFKHPIWDVNFSNMSASTIIYLIFGIIAGTTFAFYLFIDSLKYLSPKETTLLGTIEPVIAVVTSALWLGVTFQSVQVIGIVLILILILMLSLKKQPEEM</sequence>
<name>A0A2K0A5L0_STAHA</name>
<feature type="transmembrane region" description="Helical" evidence="6">
    <location>
        <begin position="83"/>
        <end position="103"/>
    </location>
</feature>
<feature type="transmembrane region" description="Helical" evidence="6">
    <location>
        <begin position="12"/>
        <end position="32"/>
    </location>
</feature>
<feature type="transmembrane region" description="Helical" evidence="6">
    <location>
        <begin position="169"/>
        <end position="190"/>
    </location>
</feature>
<feature type="transmembrane region" description="Helical" evidence="6">
    <location>
        <begin position="284"/>
        <end position="302"/>
    </location>
</feature>
<evidence type="ECO:0000313" key="9">
    <source>
        <dbReference type="Proteomes" id="UP000053523"/>
    </source>
</evidence>
<organism evidence="8 9">
    <name type="scientific">Staphylococcus haemolyticus</name>
    <dbReference type="NCBI Taxonomy" id="1283"/>
    <lineage>
        <taxon>Bacteria</taxon>
        <taxon>Bacillati</taxon>
        <taxon>Bacillota</taxon>
        <taxon>Bacilli</taxon>
        <taxon>Bacillales</taxon>
        <taxon>Staphylococcaceae</taxon>
        <taxon>Staphylococcus</taxon>
    </lineage>
</organism>
<dbReference type="EMBL" id="LORN02000015">
    <property type="protein sequence ID" value="PNN20307.1"/>
    <property type="molecule type" value="Genomic_DNA"/>
</dbReference>
<feature type="transmembrane region" description="Helical" evidence="6">
    <location>
        <begin position="109"/>
        <end position="129"/>
    </location>
</feature>
<dbReference type="GO" id="GO:0016020">
    <property type="term" value="C:membrane"/>
    <property type="evidence" value="ECO:0007669"/>
    <property type="project" value="UniProtKB-SubCell"/>
</dbReference>
<feature type="domain" description="EamA" evidence="7">
    <location>
        <begin position="169"/>
        <end position="301"/>
    </location>
</feature>
<evidence type="ECO:0000256" key="2">
    <source>
        <dbReference type="ARBA" id="ARBA00007362"/>
    </source>
</evidence>
<evidence type="ECO:0000256" key="6">
    <source>
        <dbReference type="SAM" id="Phobius"/>
    </source>
</evidence>
<evidence type="ECO:0000313" key="8">
    <source>
        <dbReference type="EMBL" id="PNN20307.1"/>
    </source>
</evidence>